<accession>A0A0A8YJQ6</accession>
<proteinExistence type="predicted"/>
<dbReference type="EMBL" id="GBRH01271539">
    <property type="protein sequence ID" value="JAD26356.1"/>
    <property type="molecule type" value="Transcribed_RNA"/>
</dbReference>
<name>A0A0A8YJQ6_ARUDO</name>
<reference evidence="1" key="1">
    <citation type="submission" date="2014-09" db="EMBL/GenBank/DDBJ databases">
        <authorList>
            <person name="Magalhaes I.L.F."/>
            <person name="Oliveira U."/>
            <person name="Santos F.R."/>
            <person name="Vidigal T.H.D.A."/>
            <person name="Brescovit A.D."/>
            <person name="Santos A.J."/>
        </authorList>
    </citation>
    <scope>NUCLEOTIDE SEQUENCE</scope>
    <source>
        <tissue evidence="1">Shoot tissue taken approximately 20 cm above the soil surface</tissue>
    </source>
</reference>
<protein>
    <submittedName>
        <fullName evidence="1">Uncharacterized protein</fullName>
    </submittedName>
</protein>
<dbReference type="AlphaFoldDB" id="A0A0A8YJQ6"/>
<sequence length="36" mass="3715">MPAPSSPTLLHFVFLCLRRRGALCSPQSAGGASAKS</sequence>
<reference evidence="1" key="2">
    <citation type="journal article" date="2015" name="Data Brief">
        <title>Shoot transcriptome of the giant reed, Arundo donax.</title>
        <authorList>
            <person name="Barrero R.A."/>
            <person name="Guerrero F.D."/>
            <person name="Moolhuijzen P."/>
            <person name="Goolsby J.A."/>
            <person name="Tidwell J."/>
            <person name="Bellgard S.E."/>
            <person name="Bellgard M.I."/>
        </authorList>
    </citation>
    <scope>NUCLEOTIDE SEQUENCE</scope>
    <source>
        <tissue evidence="1">Shoot tissue taken approximately 20 cm above the soil surface</tissue>
    </source>
</reference>
<evidence type="ECO:0000313" key="1">
    <source>
        <dbReference type="EMBL" id="JAD26356.1"/>
    </source>
</evidence>
<organism evidence="1">
    <name type="scientific">Arundo donax</name>
    <name type="common">Giant reed</name>
    <name type="synonym">Donax arundinaceus</name>
    <dbReference type="NCBI Taxonomy" id="35708"/>
    <lineage>
        <taxon>Eukaryota</taxon>
        <taxon>Viridiplantae</taxon>
        <taxon>Streptophyta</taxon>
        <taxon>Embryophyta</taxon>
        <taxon>Tracheophyta</taxon>
        <taxon>Spermatophyta</taxon>
        <taxon>Magnoliopsida</taxon>
        <taxon>Liliopsida</taxon>
        <taxon>Poales</taxon>
        <taxon>Poaceae</taxon>
        <taxon>PACMAD clade</taxon>
        <taxon>Arundinoideae</taxon>
        <taxon>Arundineae</taxon>
        <taxon>Arundo</taxon>
    </lineage>
</organism>